<feature type="transmembrane region" description="Helical" evidence="1">
    <location>
        <begin position="122"/>
        <end position="141"/>
    </location>
</feature>
<feature type="transmembrane region" description="Helical" evidence="1">
    <location>
        <begin position="162"/>
        <end position="186"/>
    </location>
</feature>
<organism evidence="2">
    <name type="scientific">Aureoumbra lagunensis</name>
    <dbReference type="NCBI Taxonomy" id="44058"/>
    <lineage>
        <taxon>Eukaryota</taxon>
        <taxon>Sar</taxon>
        <taxon>Stramenopiles</taxon>
        <taxon>Ochrophyta</taxon>
        <taxon>Pelagophyceae</taxon>
        <taxon>Pelagomonadales</taxon>
        <taxon>Aureoumbra</taxon>
    </lineage>
</organism>
<reference evidence="2" key="1">
    <citation type="submission" date="2021-01" db="EMBL/GenBank/DDBJ databases">
        <authorList>
            <person name="Corre E."/>
            <person name="Pelletier E."/>
            <person name="Niang G."/>
            <person name="Scheremetjew M."/>
            <person name="Finn R."/>
            <person name="Kale V."/>
            <person name="Holt S."/>
            <person name="Cochrane G."/>
            <person name="Meng A."/>
            <person name="Brown T."/>
            <person name="Cohen L."/>
        </authorList>
    </citation>
    <scope>NUCLEOTIDE SEQUENCE</scope>
    <source>
        <strain evidence="2">CCMP1510</strain>
    </source>
</reference>
<dbReference type="AlphaFoldDB" id="A0A7S3NJ39"/>
<feature type="transmembrane region" description="Helical" evidence="1">
    <location>
        <begin position="88"/>
        <end position="110"/>
    </location>
</feature>
<proteinExistence type="predicted"/>
<keyword evidence="1" id="KW-0812">Transmembrane</keyword>
<evidence type="ECO:0000256" key="1">
    <source>
        <dbReference type="SAM" id="Phobius"/>
    </source>
</evidence>
<name>A0A7S3NJ39_9STRA</name>
<keyword evidence="1" id="KW-0472">Membrane</keyword>
<evidence type="ECO:0000313" key="2">
    <source>
        <dbReference type="EMBL" id="CAE0363499.1"/>
    </source>
</evidence>
<keyword evidence="1" id="KW-1133">Transmembrane helix</keyword>
<accession>A0A7S3NJ39</accession>
<dbReference type="EMBL" id="HBIJ01006040">
    <property type="protein sequence ID" value="CAE0363499.1"/>
    <property type="molecule type" value="Transcribed_RNA"/>
</dbReference>
<gene>
    <name evidence="2" type="ORF">ALAG00032_LOCUS4240</name>
</gene>
<protein>
    <submittedName>
        <fullName evidence="2">Uncharacterized protein</fullName>
    </submittedName>
</protein>
<sequence>MRENDLYAKKWRNDASDERIVNEEKIVEPPEIEIPKLVKSLAESERMYEEFFQVQVDNHIKNPSIFTITAVNFCAVEQKRKIREWIHLSSASILAVFLMLFVTSTIFLSVRTKLRCTSEGSLRNRLTATALFIFLYLSLNSSLQDSRTMVYFSSFLPIHQRLVLLLGALIKILCCASVLAATYVLFITHPTPDQILVNGFALNFLIDADLTISSALRTSPFLVSFFRHTTKILHDLSTQSHLDATTFTQFANFHTKNIRQKMFLVFQNILYRNHWYLAAFSWLQFS</sequence>